<evidence type="ECO:0000259" key="2">
    <source>
        <dbReference type="Pfam" id="PF00535"/>
    </source>
</evidence>
<dbReference type="PANTHER" id="PTHR22916:SF3">
    <property type="entry name" value="UDP-GLCNAC:BETAGAL BETA-1,3-N-ACETYLGLUCOSAMINYLTRANSFERASE-LIKE PROTEIN 1"/>
    <property type="match status" value="1"/>
</dbReference>
<feature type="transmembrane region" description="Helical" evidence="1">
    <location>
        <begin position="272"/>
        <end position="290"/>
    </location>
</feature>
<dbReference type="EMBL" id="CP037954">
    <property type="protein sequence ID" value="QBO58361.1"/>
    <property type="molecule type" value="Genomic_DNA"/>
</dbReference>
<evidence type="ECO:0000256" key="1">
    <source>
        <dbReference type="SAM" id="Phobius"/>
    </source>
</evidence>
<keyword evidence="4" id="KW-1185">Reference proteome</keyword>
<feature type="transmembrane region" description="Helical" evidence="1">
    <location>
        <begin position="246"/>
        <end position="266"/>
    </location>
</feature>
<dbReference type="KEGG" id="csal:NBC122_01546"/>
<dbReference type="SUPFAM" id="SSF53448">
    <property type="entry name" value="Nucleotide-diphospho-sugar transferases"/>
    <property type="match status" value="1"/>
</dbReference>
<dbReference type="CDD" id="cd00761">
    <property type="entry name" value="Glyco_tranf_GTA_type"/>
    <property type="match status" value="1"/>
</dbReference>
<feature type="domain" description="Glycosyltransferase 2-like" evidence="2">
    <location>
        <begin position="4"/>
        <end position="108"/>
    </location>
</feature>
<evidence type="ECO:0000313" key="4">
    <source>
        <dbReference type="Proteomes" id="UP000294419"/>
    </source>
</evidence>
<dbReference type="InterPro" id="IPR001173">
    <property type="entry name" value="Glyco_trans_2-like"/>
</dbReference>
<sequence length="295" mass="34417">MQITVFTTTYNRAYILPNLYHSLLRQQTNDFEWLVIDDGSTDETAQLVAGWVADGPFPIRYFKTENGGKPRAINKAVELANTPYLFIIDSDDYLTDDVIPFFLSELQDFVRKPELVGLGIMRGNNPHQPLGSPRFGDQDFIDAPHLERNKYGLNFDCNELYKIEILRQFPFRVWEGELFSPEEIVLYEMDLHGYKVRWYNKVGVISEYLEDGLTVNAFSLLKKNPMGYAMSFNHQLKYKKTFKERFTSAYLMICYTLLGKNIFYLAESNDKLMTVLAFPVGVLVSVRRWWQFRKA</sequence>
<accession>A0A4P6ZFI4</accession>
<keyword evidence="1" id="KW-0812">Transmembrane</keyword>
<dbReference type="Pfam" id="PF00535">
    <property type="entry name" value="Glycos_transf_2"/>
    <property type="match status" value="1"/>
</dbReference>
<dbReference type="GO" id="GO:0047355">
    <property type="term" value="F:CDP-glycerol glycerophosphotransferase activity"/>
    <property type="evidence" value="ECO:0007669"/>
    <property type="project" value="UniProtKB-EC"/>
</dbReference>
<gene>
    <name evidence="3" type="primary">tagF_1</name>
    <name evidence="3" type="ORF">NBC122_01546</name>
</gene>
<dbReference type="OrthoDB" id="9810303at2"/>
<protein>
    <submittedName>
        <fullName evidence="3">Teichoic acid poly(Glycerol phosphate) polymerase</fullName>
        <ecNumber evidence="3">2.7.8.12</ecNumber>
    </submittedName>
</protein>
<dbReference type="EC" id="2.7.8.12" evidence="3"/>
<dbReference type="GO" id="GO:0016758">
    <property type="term" value="F:hexosyltransferase activity"/>
    <property type="evidence" value="ECO:0007669"/>
    <property type="project" value="UniProtKB-ARBA"/>
</dbReference>
<dbReference type="InterPro" id="IPR029044">
    <property type="entry name" value="Nucleotide-diphossugar_trans"/>
</dbReference>
<proteinExistence type="predicted"/>
<name>A0A4P6ZFI4_9FLAO</name>
<reference evidence="3 4" key="1">
    <citation type="submission" date="2019-03" db="EMBL/GenBank/DDBJ databases">
        <authorList>
            <person name="Kim H."/>
            <person name="Yu S.-M."/>
        </authorList>
    </citation>
    <scope>NUCLEOTIDE SEQUENCE [LARGE SCALE GENOMIC DNA]</scope>
    <source>
        <strain evidence="3 4">NBC122</strain>
    </source>
</reference>
<evidence type="ECO:0000313" key="3">
    <source>
        <dbReference type="EMBL" id="QBO58361.1"/>
    </source>
</evidence>
<keyword evidence="3" id="KW-0808">Transferase</keyword>
<dbReference type="Gene3D" id="3.90.550.10">
    <property type="entry name" value="Spore Coat Polysaccharide Biosynthesis Protein SpsA, Chain A"/>
    <property type="match status" value="1"/>
</dbReference>
<keyword evidence="1" id="KW-1133">Transmembrane helix</keyword>
<dbReference type="RefSeq" id="WP_133439801.1">
    <property type="nucleotide sequence ID" value="NZ_CP037954.1"/>
</dbReference>
<dbReference type="AlphaFoldDB" id="A0A4P6ZFI4"/>
<dbReference type="Proteomes" id="UP000294419">
    <property type="component" value="Chromosome"/>
</dbReference>
<dbReference type="PANTHER" id="PTHR22916">
    <property type="entry name" value="GLYCOSYLTRANSFERASE"/>
    <property type="match status" value="1"/>
</dbReference>
<organism evidence="3 4">
    <name type="scientific">Chryseobacterium salivictor</name>
    <dbReference type="NCBI Taxonomy" id="2547600"/>
    <lineage>
        <taxon>Bacteria</taxon>
        <taxon>Pseudomonadati</taxon>
        <taxon>Bacteroidota</taxon>
        <taxon>Flavobacteriia</taxon>
        <taxon>Flavobacteriales</taxon>
        <taxon>Weeksellaceae</taxon>
        <taxon>Chryseobacterium group</taxon>
        <taxon>Chryseobacterium</taxon>
    </lineage>
</organism>
<keyword evidence="1" id="KW-0472">Membrane</keyword>